<evidence type="ECO:0000259" key="3">
    <source>
        <dbReference type="Pfam" id="PF20434"/>
    </source>
</evidence>
<gene>
    <name evidence="4" type="ORF">Y10_04690</name>
</gene>
<feature type="signal peptide" evidence="2">
    <location>
        <begin position="1"/>
        <end position="21"/>
    </location>
</feature>
<dbReference type="PANTHER" id="PTHR48081">
    <property type="entry name" value="AB HYDROLASE SUPERFAMILY PROTEIN C4A8.06C"/>
    <property type="match status" value="1"/>
</dbReference>
<feature type="domain" description="BD-FAE-like" evidence="3">
    <location>
        <begin position="49"/>
        <end position="215"/>
    </location>
</feature>
<evidence type="ECO:0000313" key="4">
    <source>
        <dbReference type="EMBL" id="GLB48101.1"/>
    </source>
</evidence>
<dbReference type="Pfam" id="PF20434">
    <property type="entry name" value="BD-FAE"/>
    <property type="match status" value="1"/>
</dbReference>
<dbReference type="PANTHER" id="PTHR48081:SF9">
    <property type="entry name" value="CARBOXYLESTERASE"/>
    <property type="match status" value="1"/>
</dbReference>
<dbReference type="InterPro" id="IPR049492">
    <property type="entry name" value="BD-FAE-like_dom"/>
</dbReference>
<dbReference type="InterPro" id="IPR029058">
    <property type="entry name" value="AB_hydrolase_fold"/>
</dbReference>
<reference evidence="4" key="1">
    <citation type="submission" date="2022-07" db="EMBL/GenBank/DDBJ databases">
        <title>Taxonomy of Novel Oxalotrophic and Methylotrophic Bacteria.</title>
        <authorList>
            <person name="Sahin N."/>
            <person name="Tani A."/>
        </authorList>
    </citation>
    <scope>NUCLEOTIDE SEQUENCE</scope>
    <source>
        <strain evidence="4">Y10</strain>
    </source>
</reference>
<keyword evidence="1" id="KW-0378">Hydrolase</keyword>
<organism evidence="4 5">
    <name type="scientific">Neptunitalea lumnitzerae</name>
    <dbReference type="NCBI Taxonomy" id="2965509"/>
    <lineage>
        <taxon>Bacteria</taxon>
        <taxon>Pseudomonadati</taxon>
        <taxon>Bacteroidota</taxon>
        <taxon>Flavobacteriia</taxon>
        <taxon>Flavobacteriales</taxon>
        <taxon>Flavobacteriaceae</taxon>
        <taxon>Neptunitalea</taxon>
    </lineage>
</organism>
<feature type="chain" id="PRO_5046457467" evidence="2">
    <location>
        <begin position="22"/>
        <end position="271"/>
    </location>
</feature>
<sequence length="271" mass="30161">MKAFKFVLTVCAVFVTTLCVAQTTYTLEKNIAYKSGDDLTAYEKERCKLDIYYPTNVTNAPTIVWFHGGGLTGGEKSIPEELKNQGAIIVAPNYRLSPKVKSTECIEDAVAATAWIMQNIEKYHGDPKKIVMSGHSAGGYLSMMVIMNRIYLAKLGINANQVAALVPFSGHTITHFTTRQERGIPGTQPVIDKYAPLYYVRKDTPPVLLITGDREKEMLGRYEENAYFYRMLKVTGNTDVEIKELKGEDHGSMVAPGCKVLLAYMKEKGLL</sequence>
<dbReference type="SUPFAM" id="SSF53474">
    <property type="entry name" value="alpha/beta-Hydrolases"/>
    <property type="match status" value="1"/>
</dbReference>
<proteinExistence type="predicted"/>
<dbReference type="Gene3D" id="3.40.50.1820">
    <property type="entry name" value="alpha/beta hydrolase"/>
    <property type="match status" value="1"/>
</dbReference>
<accession>A0ABQ5MFK1</accession>
<evidence type="ECO:0000256" key="1">
    <source>
        <dbReference type="ARBA" id="ARBA00022801"/>
    </source>
</evidence>
<evidence type="ECO:0000256" key="2">
    <source>
        <dbReference type="SAM" id="SignalP"/>
    </source>
</evidence>
<dbReference type="Proteomes" id="UP001143543">
    <property type="component" value="Unassembled WGS sequence"/>
</dbReference>
<name>A0ABQ5MFK1_9FLAO</name>
<keyword evidence="5" id="KW-1185">Reference proteome</keyword>
<dbReference type="EMBL" id="BRVO01000001">
    <property type="protein sequence ID" value="GLB48101.1"/>
    <property type="molecule type" value="Genomic_DNA"/>
</dbReference>
<keyword evidence="2" id="KW-0732">Signal</keyword>
<evidence type="ECO:0000313" key="5">
    <source>
        <dbReference type="Proteomes" id="UP001143543"/>
    </source>
</evidence>
<protein>
    <submittedName>
        <fullName evidence="4">Lipase</fullName>
    </submittedName>
</protein>
<dbReference type="InterPro" id="IPR050300">
    <property type="entry name" value="GDXG_lipolytic_enzyme"/>
</dbReference>
<comment type="caution">
    <text evidence="4">The sequence shown here is derived from an EMBL/GenBank/DDBJ whole genome shotgun (WGS) entry which is preliminary data.</text>
</comment>
<dbReference type="RefSeq" id="WP_281763758.1">
    <property type="nucleotide sequence ID" value="NZ_BRVO01000001.1"/>
</dbReference>